<keyword evidence="3" id="KW-1185">Reference proteome</keyword>
<reference evidence="2" key="1">
    <citation type="submission" date="2022-09" db="EMBL/GenBank/DDBJ databases">
        <title>Culturomic study of gut microbiota in children with autism spectrum disorder.</title>
        <authorList>
            <person name="Efimov B.A."/>
            <person name="Chaplin A.V."/>
            <person name="Sokolova S.R."/>
            <person name="Pikina A.P."/>
            <person name="Korzhanova M."/>
            <person name="Belova V."/>
            <person name="Korostin D."/>
        </authorList>
    </citation>
    <scope>NUCLEOTIDE SEQUENCE</scope>
    <source>
        <strain evidence="2">ASD5510</strain>
    </source>
</reference>
<sequence length="138" mass="15429">MKKNSSGRSLFLLEIGVLMLFFIISAVVCVTLFVYSHEKNNDANDLNSAAVKAVTIADTIKACKNDLDEAKSLLGADAGFRIYYDEDWQTGGKKNYQAIISCKRNDLLLTADITFIRLEDGKTIYFLQTKEFLGEAEK</sequence>
<gene>
    <name evidence="2" type="ORF">OBO34_03175</name>
</gene>
<comment type="caution">
    <text evidence="2">The sequence shown here is derived from an EMBL/GenBank/DDBJ whole genome shotgun (WGS) entry which is preliminary data.</text>
</comment>
<name>A0A9J6QJQ2_9FIRM</name>
<proteinExistence type="predicted"/>
<dbReference type="Proteomes" id="UP001065549">
    <property type="component" value="Unassembled WGS sequence"/>
</dbReference>
<protein>
    <submittedName>
        <fullName evidence="2">Uncharacterized protein</fullName>
    </submittedName>
</protein>
<dbReference type="EMBL" id="JAOSHN010000001">
    <property type="protein sequence ID" value="MCU7377353.1"/>
    <property type="molecule type" value="Genomic_DNA"/>
</dbReference>
<keyword evidence="1" id="KW-0472">Membrane</keyword>
<feature type="transmembrane region" description="Helical" evidence="1">
    <location>
        <begin position="12"/>
        <end position="35"/>
    </location>
</feature>
<keyword evidence="1" id="KW-1133">Transmembrane helix</keyword>
<keyword evidence="1" id="KW-0812">Transmembrane</keyword>
<evidence type="ECO:0000256" key="1">
    <source>
        <dbReference type="SAM" id="Phobius"/>
    </source>
</evidence>
<evidence type="ECO:0000313" key="2">
    <source>
        <dbReference type="EMBL" id="MCU7377353.1"/>
    </source>
</evidence>
<dbReference type="RefSeq" id="WP_148397127.1">
    <property type="nucleotide sequence ID" value="NZ_JAJAGH010000010.1"/>
</dbReference>
<evidence type="ECO:0000313" key="3">
    <source>
        <dbReference type="Proteomes" id="UP001065549"/>
    </source>
</evidence>
<organism evidence="2 3">
    <name type="scientific">Hominibacterium faecale</name>
    <dbReference type="NCBI Taxonomy" id="2839743"/>
    <lineage>
        <taxon>Bacteria</taxon>
        <taxon>Bacillati</taxon>
        <taxon>Bacillota</taxon>
        <taxon>Clostridia</taxon>
        <taxon>Peptostreptococcales</taxon>
        <taxon>Anaerovoracaceae</taxon>
        <taxon>Hominibacterium</taxon>
    </lineage>
</organism>
<accession>A0A9J6QJQ2</accession>
<dbReference type="AlphaFoldDB" id="A0A9J6QJQ2"/>